<protein>
    <submittedName>
        <fullName evidence="1">Uncharacterized protein</fullName>
    </submittedName>
</protein>
<proteinExistence type="predicted"/>
<organism evidence="1 2">
    <name type="scientific">Rubripirellula lacrimiformis</name>
    <dbReference type="NCBI Taxonomy" id="1930273"/>
    <lineage>
        <taxon>Bacteria</taxon>
        <taxon>Pseudomonadati</taxon>
        <taxon>Planctomycetota</taxon>
        <taxon>Planctomycetia</taxon>
        <taxon>Pirellulales</taxon>
        <taxon>Pirellulaceae</taxon>
        <taxon>Rubripirellula</taxon>
    </lineage>
</organism>
<evidence type="ECO:0000313" key="1">
    <source>
        <dbReference type="EMBL" id="QDT03981.1"/>
    </source>
</evidence>
<dbReference type="AlphaFoldDB" id="A0A517NA22"/>
<gene>
    <name evidence="1" type="ORF">K227x_23670</name>
</gene>
<accession>A0A517NA22</accession>
<sequence length="77" mass="8379">MFADLMDETRIAFTWGRWVSEWRLGPGATSGLDFSLDGCVLPAYGVGGKRLPDRFPLSPSACMDSDGCYTATVSGRR</sequence>
<dbReference type="EMBL" id="CP036525">
    <property type="protein sequence ID" value="QDT03981.1"/>
    <property type="molecule type" value="Genomic_DNA"/>
</dbReference>
<reference evidence="1 2" key="1">
    <citation type="submission" date="2019-02" db="EMBL/GenBank/DDBJ databases">
        <title>Deep-cultivation of Planctomycetes and their phenomic and genomic characterization uncovers novel biology.</title>
        <authorList>
            <person name="Wiegand S."/>
            <person name="Jogler M."/>
            <person name="Boedeker C."/>
            <person name="Pinto D."/>
            <person name="Vollmers J."/>
            <person name="Rivas-Marin E."/>
            <person name="Kohn T."/>
            <person name="Peeters S.H."/>
            <person name="Heuer A."/>
            <person name="Rast P."/>
            <person name="Oberbeckmann S."/>
            <person name="Bunk B."/>
            <person name="Jeske O."/>
            <person name="Meyerdierks A."/>
            <person name="Storesund J.E."/>
            <person name="Kallscheuer N."/>
            <person name="Luecker S."/>
            <person name="Lage O.M."/>
            <person name="Pohl T."/>
            <person name="Merkel B.J."/>
            <person name="Hornburger P."/>
            <person name="Mueller R.-W."/>
            <person name="Bruemmer F."/>
            <person name="Labrenz M."/>
            <person name="Spormann A.M."/>
            <person name="Op den Camp H."/>
            <person name="Overmann J."/>
            <person name="Amann R."/>
            <person name="Jetten M.S.M."/>
            <person name="Mascher T."/>
            <person name="Medema M.H."/>
            <person name="Devos D.P."/>
            <person name="Kaster A.-K."/>
            <person name="Ovreas L."/>
            <person name="Rohde M."/>
            <person name="Galperin M.Y."/>
            <person name="Jogler C."/>
        </authorList>
    </citation>
    <scope>NUCLEOTIDE SEQUENCE [LARGE SCALE GENOMIC DNA]</scope>
    <source>
        <strain evidence="1 2">K22_7</strain>
    </source>
</reference>
<dbReference type="KEGG" id="rlc:K227x_23670"/>
<dbReference type="Proteomes" id="UP000318538">
    <property type="component" value="Chromosome"/>
</dbReference>
<name>A0A517NA22_9BACT</name>
<evidence type="ECO:0000313" key="2">
    <source>
        <dbReference type="Proteomes" id="UP000318538"/>
    </source>
</evidence>
<keyword evidence="2" id="KW-1185">Reference proteome</keyword>